<comment type="caution">
    <text evidence="8">Lacks conserved residue(s) required for the propagation of feature annotation.</text>
</comment>
<dbReference type="FunFam" id="3.30.300.20:FF:000004">
    <property type="entry name" value="GTPase Der"/>
    <property type="match status" value="1"/>
</dbReference>
<dbReference type="PIRSF" id="PIRSF006485">
    <property type="entry name" value="GTP-binding_EngA"/>
    <property type="match status" value="1"/>
</dbReference>
<evidence type="ECO:0000256" key="5">
    <source>
        <dbReference type="ARBA" id="ARBA00022741"/>
    </source>
</evidence>
<feature type="binding site" evidence="8">
    <location>
        <begin position="56"/>
        <end position="60"/>
    </location>
    <ligand>
        <name>GTP</name>
        <dbReference type="ChEBI" id="CHEBI:37565"/>
        <label>1</label>
    </ligand>
</feature>
<dbReference type="Gene3D" id="3.30.300.20">
    <property type="match status" value="1"/>
</dbReference>
<feature type="binding site" evidence="8">
    <location>
        <begin position="336"/>
        <end position="339"/>
    </location>
    <ligand>
        <name>GTP</name>
        <dbReference type="ChEBI" id="CHEBI:37565"/>
        <label>2</label>
    </ligand>
</feature>
<dbReference type="Pfam" id="PF01926">
    <property type="entry name" value="MMR_HSR1"/>
    <property type="match status" value="2"/>
</dbReference>
<dbReference type="FunFam" id="3.40.50.300:FF:000057">
    <property type="entry name" value="GTPase Der"/>
    <property type="match status" value="1"/>
</dbReference>
<dbReference type="CDD" id="cd01895">
    <property type="entry name" value="EngA2"/>
    <property type="match status" value="1"/>
</dbReference>
<evidence type="ECO:0000256" key="1">
    <source>
        <dbReference type="ARBA" id="ARBA00008279"/>
    </source>
</evidence>
<dbReference type="InterPro" id="IPR005225">
    <property type="entry name" value="Small_GTP-bd"/>
</dbReference>
<dbReference type="NCBIfam" id="TIGR00231">
    <property type="entry name" value="small_GTP"/>
    <property type="match status" value="2"/>
</dbReference>
<dbReference type="InterPro" id="IPR006073">
    <property type="entry name" value="GTP-bd"/>
</dbReference>
<dbReference type="EMBL" id="LR217720">
    <property type="protein sequence ID" value="VFP84404.1"/>
    <property type="molecule type" value="Genomic_DNA"/>
</dbReference>
<dbReference type="PRINTS" id="PR00326">
    <property type="entry name" value="GTP1OBG"/>
</dbReference>
<dbReference type="CDD" id="cd01894">
    <property type="entry name" value="EngA1"/>
    <property type="match status" value="1"/>
</dbReference>
<organism evidence="12 13">
    <name type="scientific">Candidatus Erwinia haradaeae</name>
    <dbReference type="NCBI Taxonomy" id="1922217"/>
    <lineage>
        <taxon>Bacteria</taxon>
        <taxon>Pseudomonadati</taxon>
        <taxon>Pseudomonadota</taxon>
        <taxon>Gammaproteobacteria</taxon>
        <taxon>Enterobacterales</taxon>
        <taxon>Erwiniaceae</taxon>
        <taxon>Erwinia</taxon>
    </lineage>
</organism>
<dbReference type="InterPro" id="IPR031166">
    <property type="entry name" value="G_ENGA"/>
</dbReference>
<keyword evidence="6 8" id="KW-0342">GTP-binding</keyword>
<dbReference type="HAMAP" id="MF_00195">
    <property type="entry name" value="GTPase_Der"/>
    <property type="match status" value="1"/>
</dbReference>
<dbReference type="AlphaFoldDB" id="A0A451DD57"/>
<feature type="binding site" evidence="8">
    <location>
        <begin position="9"/>
        <end position="16"/>
    </location>
    <ligand>
        <name>GTP</name>
        <dbReference type="ChEBI" id="CHEBI:37565"/>
        <label>1</label>
    </ligand>
</feature>
<feature type="binding site" evidence="8">
    <location>
        <begin position="224"/>
        <end position="231"/>
    </location>
    <ligand>
        <name>GTP</name>
        <dbReference type="ChEBI" id="CHEBI:37565"/>
        <label>2</label>
    </ligand>
</feature>
<reference evidence="12 13" key="1">
    <citation type="submission" date="2019-02" db="EMBL/GenBank/DDBJ databases">
        <authorList>
            <person name="Manzano-Marin A."/>
            <person name="Manzano-Marin A."/>
        </authorList>
    </citation>
    <scope>NUCLEOTIDE SEQUENCE [LARGE SCALE GENOMIC DNA]</scope>
    <source>
        <strain evidence="12 13">ErCilaricifoliae</strain>
    </source>
</reference>
<protein>
    <recommendedName>
        <fullName evidence="2 8">GTPase Der</fullName>
    </recommendedName>
    <alternativeName>
        <fullName evidence="7 8">GTP-binding protein EngA</fullName>
    </alternativeName>
</protein>
<dbReference type="SUPFAM" id="SSF52540">
    <property type="entry name" value="P-loop containing nucleoside triphosphate hydrolases"/>
    <property type="match status" value="2"/>
</dbReference>
<proteinExistence type="inferred from homology"/>
<feature type="domain" description="EngA-type G" evidence="11">
    <location>
        <begin position="218"/>
        <end position="391"/>
    </location>
</feature>
<dbReference type="Proteomes" id="UP000294418">
    <property type="component" value="Chromosome"/>
</dbReference>
<keyword evidence="5 8" id="KW-0547">Nucleotide-binding</keyword>
<dbReference type="InterPro" id="IPR015946">
    <property type="entry name" value="KH_dom-like_a/b"/>
</dbReference>
<evidence type="ECO:0000313" key="13">
    <source>
        <dbReference type="Proteomes" id="UP000294418"/>
    </source>
</evidence>
<evidence type="ECO:0000256" key="3">
    <source>
        <dbReference type="ARBA" id="ARBA00022517"/>
    </source>
</evidence>
<evidence type="ECO:0000256" key="2">
    <source>
        <dbReference type="ARBA" id="ARBA00020953"/>
    </source>
</evidence>
<dbReference type="GO" id="GO:0043022">
    <property type="term" value="F:ribosome binding"/>
    <property type="evidence" value="ECO:0007669"/>
    <property type="project" value="TreeGrafter"/>
</dbReference>
<dbReference type="NCBIfam" id="TIGR03594">
    <property type="entry name" value="GTPase_EngA"/>
    <property type="match status" value="1"/>
</dbReference>
<evidence type="ECO:0000313" key="12">
    <source>
        <dbReference type="EMBL" id="VFP84404.1"/>
    </source>
</evidence>
<dbReference type="InterPro" id="IPR016484">
    <property type="entry name" value="GTPase_Der"/>
</dbReference>
<dbReference type="Pfam" id="PF14714">
    <property type="entry name" value="KH_dom-like"/>
    <property type="match status" value="1"/>
</dbReference>
<dbReference type="InterPro" id="IPR027417">
    <property type="entry name" value="P-loop_NTPase"/>
</dbReference>
<keyword evidence="4 10" id="KW-0677">Repeat</keyword>
<evidence type="ECO:0000256" key="8">
    <source>
        <dbReference type="HAMAP-Rule" id="MF_00195"/>
    </source>
</evidence>
<dbReference type="FunFam" id="3.40.50.300:FF:000040">
    <property type="entry name" value="GTPase Der"/>
    <property type="match status" value="1"/>
</dbReference>
<comment type="subunit">
    <text evidence="8">Associates with the 50S ribosomal subunit.</text>
</comment>
<evidence type="ECO:0000256" key="7">
    <source>
        <dbReference type="ARBA" id="ARBA00032345"/>
    </source>
</evidence>
<evidence type="ECO:0000259" key="11">
    <source>
        <dbReference type="PROSITE" id="PS51712"/>
    </source>
</evidence>
<keyword evidence="3 8" id="KW-0690">Ribosome biogenesis</keyword>
<dbReference type="PANTHER" id="PTHR43834">
    <property type="entry name" value="GTPASE DER"/>
    <property type="match status" value="1"/>
</dbReference>
<evidence type="ECO:0000256" key="4">
    <source>
        <dbReference type="ARBA" id="ARBA00022737"/>
    </source>
</evidence>
<feature type="binding site" evidence="8">
    <location>
        <begin position="271"/>
        <end position="275"/>
    </location>
    <ligand>
        <name>GTP</name>
        <dbReference type="ChEBI" id="CHEBI:37565"/>
        <label>2</label>
    </ligand>
</feature>
<dbReference type="GO" id="GO:0042254">
    <property type="term" value="P:ribosome biogenesis"/>
    <property type="evidence" value="ECO:0007669"/>
    <property type="project" value="UniProtKB-KW"/>
</dbReference>
<evidence type="ECO:0000256" key="10">
    <source>
        <dbReference type="RuleBase" id="RU004481"/>
    </source>
</evidence>
<dbReference type="PANTHER" id="PTHR43834:SF6">
    <property type="entry name" value="GTPASE DER"/>
    <property type="match status" value="1"/>
</dbReference>
<evidence type="ECO:0000256" key="6">
    <source>
        <dbReference type="ARBA" id="ARBA00023134"/>
    </source>
</evidence>
<dbReference type="PROSITE" id="PS51712">
    <property type="entry name" value="G_ENGA"/>
    <property type="match status" value="1"/>
</dbReference>
<sequence>MVPVIALIGRPNVGKSTLFNRLTRTQDALVANFPGLTRDRQYGHANMSGCRFICIDTSGIYNNASNLSISMLKQSQMAIADANIIFFIVDARAGLLPEDVIISQQLRVSTKLVFLVVNKITGLDVESSLLEFWSLGLGKPYPIDASHGHGLSNLMELILSPYMNKIQEGQHDLQNHKVTKKECSKTPKDLITYTPKNSSLELIKKEKREYLNAIDVEIKIAIVGQPNVGKSTLTNCLLGEDRVVVCALPGTTRDSIYIAMERDTRRYILIDTAGVRQRRKTKDTIEKFSVIKTLQSIENSHVVMLVIDAQQTISDQDLSLLSFILSSGRSLIVILNKSDILTLSRRKEIKKIVEGRIGFINYIRIHFISALHGHGVKNLFPSIIEAYNCATHRIHTSRLTRILHQATNEHQPPLIRARRIKLKYAHSGGYNPLIIIIHGNQVKNVPDCYKRYLTNYFRRSLKLVGTAIRLQFKEGKNPYINAPSRLSH</sequence>
<dbReference type="InterPro" id="IPR032859">
    <property type="entry name" value="KH_dom-like"/>
</dbReference>
<accession>A0A451DD57</accession>
<dbReference type="Gene3D" id="3.40.50.300">
    <property type="entry name" value="P-loop containing nucleotide triphosphate hydrolases"/>
    <property type="match status" value="2"/>
</dbReference>
<comment type="function">
    <text evidence="8 10">GTPase that plays an essential role in the late steps of ribosome biogenesis.</text>
</comment>
<dbReference type="OrthoDB" id="9805918at2"/>
<name>A0A451DD57_9GAMM</name>
<dbReference type="RefSeq" id="WP_157989869.1">
    <property type="nucleotide sequence ID" value="NZ_LR217720.1"/>
</dbReference>
<gene>
    <name evidence="8 12" type="primary">der</name>
    <name evidence="12" type="ORF">ERCILAFE3058_492</name>
</gene>
<comment type="similarity">
    <text evidence="1 8 9 10">Belongs to the TRAFAC class TrmE-Era-EngA-EngB-Septin-like GTPase superfamily. EngA (Der) GTPase family.</text>
</comment>
<evidence type="ECO:0000256" key="9">
    <source>
        <dbReference type="PROSITE-ProRule" id="PRU01049"/>
    </source>
</evidence>
<dbReference type="GO" id="GO:0005525">
    <property type="term" value="F:GTP binding"/>
    <property type="evidence" value="ECO:0007669"/>
    <property type="project" value="UniProtKB-UniRule"/>
</dbReference>